<dbReference type="Gene3D" id="3.30.70.870">
    <property type="entry name" value="Elongation Factor G (Translational Gtpase), domain 3"/>
    <property type="match status" value="1"/>
</dbReference>
<organism evidence="5 6">
    <name type="scientific">Phlebiopsis gigantea (strain 11061_1 CR5-6)</name>
    <name type="common">White-rot fungus</name>
    <name type="synonym">Peniophora gigantea</name>
    <dbReference type="NCBI Taxonomy" id="745531"/>
    <lineage>
        <taxon>Eukaryota</taxon>
        <taxon>Fungi</taxon>
        <taxon>Dikarya</taxon>
        <taxon>Basidiomycota</taxon>
        <taxon>Agaricomycotina</taxon>
        <taxon>Agaricomycetes</taxon>
        <taxon>Polyporales</taxon>
        <taxon>Phanerochaetaceae</taxon>
        <taxon>Phlebiopsis</taxon>
    </lineage>
</organism>
<sequence length="756" mass="82872">MALVAHIDSGKTTLTESILLKSSYLVEAGSVDTGSTTTDFLPAERERGITIQSASIPVKWKDWTFNLIDTPGHADFGMEVESASRVIDGAVVLIDSVEGVEAQTKGVWRQLDRYGVRSRIMFLNKLDRAGASFRSSMLSLLAHRLHPKPMALTLPIASFDSADYGRAEPGIQGLVDLVRWEVWKWDSEGKHTRYPLPVDADELEHTDIFPPDHPVVPHLIEARTSLLDNLSMFSEDLMESLLSLPSTPSAYLTVSPEQIMPELRAATLRNDILPVLCGSAFKHVGTDLVMDYVGELLPSPTDTVEVVPKANAPLRMLAWKVVWDKRKGWMTFVRVYSGTMKQQTKIYNATRGQREIVSKLVLLYAARHEEVDTLPYGSVGVIIGCKFTRTGDTLVASMNDALDGSLPNIVPPPAVVSASIIPQSHADMQSVQDALTSLSRTDPSVRIESQEGQLLVHGMGSLHLEIVESRLRDEWNVQFEFGRRRVGYREGCGVQAIAEGDVPGPWQTQIAGKPIDVSVDFDIRPLEEEEKGDPLWDGNVVLDKTGKLLPPPDSFANQLDPMANVAHGISNTLSSSPHSALPLSRVRIQVKGYRYPVQAPTSVLAGGSAVILRQYFRALGMGPLMEPYIRLKVAVNEETLGKAVKDLTEHGGELLDLATSSTGVSEGDQEVGPYPEDGVYIPPAELSPSASYLKGSATASMRRAVHAYAPLSQMLDYSNRLRALSGGHGIFEMENAGFRQVSESRRLEILRELGRA</sequence>
<dbReference type="Gene3D" id="3.40.50.300">
    <property type="entry name" value="P-loop containing nucleotide triphosphate hydrolases"/>
    <property type="match status" value="1"/>
</dbReference>
<dbReference type="GO" id="GO:0003924">
    <property type="term" value="F:GTPase activity"/>
    <property type="evidence" value="ECO:0007669"/>
    <property type="project" value="InterPro"/>
</dbReference>
<evidence type="ECO:0000256" key="2">
    <source>
        <dbReference type="ARBA" id="ARBA00022917"/>
    </source>
</evidence>
<dbReference type="NCBIfam" id="TIGR00231">
    <property type="entry name" value="small_GTP"/>
    <property type="match status" value="1"/>
</dbReference>
<dbReference type="InterPro" id="IPR035647">
    <property type="entry name" value="EFG_III/V"/>
</dbReference>
<dbReference type="Pfam" id="PF00009">
    <property type="entry name" value="GTP_EFTU"/>
    <property type="match status" value="1"/>
</dbReference>
<dbReference type="GO" id="GO:0032543">
    <property type="term" value="P:mitochondrial translation"/>
    <property type="evidence" value="ECO:0007669"/>
    <property type="project" value="TreeGrafter"/>
</dbReference>
<dbReference type="STRING" id="745531.A0A0C3S8A5"/>
<dbReference type="InterPro" id="IPR005225">
    <property type="entry name" value="Small_GTP-bd"/>
</dbReference>
<keyword evidence="2" id="KW-0648">Protein biosynthesis</keyword>
<dbReference type="AlphaFoldDB" id="A0A0C3S8A5"/>
<dbReference type="InterPro" id="IPR027417">
    <property type="entry name" value="P-loop_NTPase"/>
</dbReference>
<feature type="domain" description="Tr-type G" evidence="4">
    <location>
        <begin position="1"/>
        <end position="301"/>
    </location>
</feature>
<evidence type="ECO:0000256" key="3">
    <source>
        <dbReference type="ARBA" id="ARBA00023134"/>
    </source>
</evidence>
<dbReference type="GO" id="GO:0005525">
    <property type="term" value="F:GTP binding"/>
    <property type="evidence" value="ECO:0007669"/>
    <property type="project" value="UniProtKB-KW"/>
</dbReference>
<dbReference type="Gene3D" id="2.40.30.10">
    <property type="entry name" value="Translation factors"/>
    <property type="match status" value="1"/>
</dbReference>
<keyword evidence="3" id="KW-0342">GTP-binding</keyword>
<evidence type="ECO:0000259" key="4">
    <source>
        <dbReference type="PROSITE" id="PS51722"/>
    </source>
</evidence>
<dbReference type="HOGENOM" id="CLU_002794_4_1_1"/>
<protein>
    <recommendedName>
        <fullName evidence="4">Tr-type G domain-containing protein</fullName>
    </recommendedName>
</protein>
<dbReference type="OrthoDB" id="198619at2759"/>
<keyword evidence="1" id="KW-0547">Nucleotide-binding</keyword>
<dbReference type="InterPro" id="IPR000640">
    <property type="entry name" value="EFG_V-like"/>
</dbReference>
<dbReference type="Gene3D" id="3.30.70.240">
    <property type="match status" value="1"/>
</dbReference>
<dbReference type="InterPro" id="IPR000795">
    <property type="entry name" value="T_Tr_GTP-bd_dom"/>
</dbReference>
<dbReference type="GO" id="GO:0032790">
    <property type="term" value="P:ribosome disassembly"/>
    <property type="evidence" value="ECO:0007669"/>
    <property type="project" value="TreeGrafter"/>
</dbReference>
<dbReference type="PANTHER" id="PTHR43261:SF1">
    <property type="entry name" value="RIBOSOME-RELEASING FACTOR 2, MITOCHONDRIAL"/>
    <property type="match status" value="1"/>
</dbReference>
<accession>A0A0C3S8A5</accession>
<dbReference type="GO" id="GO:0005739">
    <property type="term" value="C:mitochondrion"/>
    <property type="evidence" value="ECO:0007669"/>
    <property type="project" value="TreeGrafter"/>
</dbReference>
<dbReference type="InterPro" id="IPR041095">
    <property type="entry name" value="EFG_II"/>
</dbReference>
<proteinExistence type="predicted"/>
<dbReference type="SUPFAM" id="SSF52540">
    <property type="entry name" value="P-loop containing nucleoside triphosphate hydrolases"/>
    <property type="match status" value="1"/>
</dbReference>
<dbReference type="Proteomes" id="UP000053257">
    <property type="component" value="Unassembled WGS sequence"/>
</dbReference>
<dbReference type="SUPFAM" id="SSF50447">
    <property type="entry name" value="Translation proteins"/>
    <property type="match status" value="1"/>
</dbReference>
<dbReference type="PROSITE" id="PS51722">
    <property type="entry name" value="G_TR_2"/>
    <property type="match status" value="1"/>
</dbReference>
<dbReference type="InterPro" id="IPR009000">
    <property type="entry name" value="Transl_B-barrel_sf"/>
</dbReference>
<evidence type="ECO:0000256" key="1">
    <source>
        <dbReference type="ARBA" id="ARBA00022741"/>
    </source>
</evidence>
<dbReference type="PANTHER" id="PTHR43261">
    <property type="entry name" value="TRANSLATION ELONGATION FACTOR G-RELATED"/>
    <property type="match status" value="1"/>
</dbReference>
<keyword evidence="6" id="KW-1185">Reference proteome</keyword>
<dbReference type="Pfam" id="PF14492">
    <property type="entry name" value="EFG_III"/>
    <property type="match status" value="1"/>
</dbReference>
<name>A0A0C3S8A5_PHLG1</name>
<gene>
    <name evidence="5" type="ORF">PHLGIDRAFT_81498</name>
</gene>
<evidence type="ECO:0000313" key="6">
    <source>
        <dbReference type="Proteomes" id="UP000053257"/>
    </source>
</evidence>
<dbReference type="SMART" id="SM00838">
    <property type="entry name" value="EFG_C"/>
    <property type="match status" value="1"/>
</dbReference>
<dbReference type="PROSITE" id="PS00301">
    <property type="entry name" value="G_TR_1"/>
    <property type="match status" value="1"/>
</dbReference>
<reference evidence="5 6" key="1">
    <citation type="journal article" date="2014" name="PLoS Genet.">
        <title>Analysis of the Phlebiopsis gigantea genome, transcriptome and secretome provides insight into its pioneer colonization strategies of wood.</title>
        <authorList>
            <person name="Hori C."/>
            <person name="Ishida T."/>
            <person name="Igarashi K."/>
            <person name="Samejima M."/>
            <person name="Suzuki H."/>
            <person name="Master E."/>
            <person name="Ferreira P."/>
            <person name="Ruiz-Duenas F.J."/>
            <person name="Held B."/>
            <person name="Canessa P."/>
            <person name="Larrondo L.F."/>
            <person name="Schmoll M."/>
            <person name="Druzhinina I.S."/>
            <person name="Kubicek C.P."/>
            <person name="Gaskell J.A."/>
            <person name="Kersten P."/>
            <person name="St John F."/>
            <person name="Glasner J."/>
            <person name="Sabat G."/>
            <person name="Splinter BonDurant S."/>
            <person name="Syed K."/>
            <person name="Yadav J."/>
            <person name="Mgbeahuruike A.C."/>
            <person name="Kovalchuk A."/>
            <person name="Asiegbu F.O."/>
            <person name="Lackner G."/>
            <person name="Hoffmeister D."/>
            <person name="Rencoret J."/>
            <person name="Gutierrez A."/>
            <person name="Sun H."/>
            <person name="Lindquist E."/>
            <person name="Barry K."/>
            <person name="Riley R."/>
            <person name="Grigoriev I.V."/>
            <person name="Henrissat B."/>
            <person name="Kues U."/>
            <person name="Berka R.M."/>
            <person name="Martinez A.T."/>
            <person name="Covert S.F."/>
            <person name="Blanchette R.A."/>
            <person name="Cullen D."/>
        </authorList>
    </citation>
    <scope>NUCLEOTIDE SEQUENCE [LARGE SCALE GENOMIC DNA]</scope>
    <source>
        <strain evidence="5 6">11061_1 CR5-6</strain>
    </source>
</reference>
<dbReference type="EMBL" id="KN840438">
    <property type="protein sequence ID" value="KIP12901.1"/>
    <property type="molecule type" value="Genomic_DNA"/>
</dbReference>
<dbReference type="Pfam" id="PF22042">
    <property type="entry name" value="EF-G_D2"/>
    <property type="match status" value="1"/>
</dbReference>
<evidence type="ECO:0000313" key="5">
    <source>
        <dbReference type="EMBL" id="KIP12901.1"/>
    </source>
</evidence>
<dbReference type="InterPro" id="IPR053905">
    <property type="entry name" value="EF-G-like_DII"/>
</dbReference>
<dbReference type="SUPFAM" id="SSF54980">
    <property type="entry name" value="EF-G C-terminal domain-like"/>
    <property type="match status" value="2"/>
</dbReference>
<dbReference type="Pfam" id="PF00679">
    <property type="entry name" value="EFG_C"/>
    <property type="match status" value="1"/>
</dbReference>
<dbReference type="InterPro" id="IPR031157">
    <property type="entry name" value="G_TR_CS"/>
</dbReference>